<keyword evidence="6" id="KW-1133">Transmembrane helix</keyword>
<feature type="repeat" description="Solcar" evidence="9">
    <location>
        <begin position="212"/>
        <end position="298"/>
    </location>
</feature>
<dbReference type="eggNOG" id="KOG0762">
    <property type="taxonomic scope" value="Eukaryota"/>
</dbReference>
<dbReference type="PANTHER" id="PTHR45624:SF4">
    <property type="entry name" value="CONGESTED-LIKE TRACHEA PROTEIN-RELATED"/>
    <property type="match status" value="1"/>
</dbReference>
<dbReference type="EMBL" id="FN649737">
    <property type="protein sequence ID" value="CBJ32651.1"/>
    <property type="molecule type" value="Genomic_DNA"/>
</dbReference>
<keyword evidence="7" id="KW-0496">Mitochondrion</keyword>
<evidence type="ECO:0000256" key="1">
    <source>
        <dbReference type="ARBA" id="ARBA00004225"/>
    </source>
</evidence>
<keyword evidence="5" id="KW-0677">Repeat</keyword>
<reference evidence="11 12" key="1">
    <citation type="journal article" date="2010" name="Nature">
        <title>The Ectocarpus genome and the independent evolution of multicellularity in brown algae.</title>
        <authorList>
            <person name="Cock J.M."/>
            <person name="Sterck L."/>
            <person name="Rouze P."/>
            <person name="Scornet D."/>
            <person name="Allen A.E."/>
            <person name="Amoutzias G."/>
            <person name="Anthouard V."/>
            <person name="Artiguenave F."/>
            <person name="Aury J.M."/>
            <person name="Badger J.H."/>
            <person name="Beszteri B."/>
            <person name="Billiau K."/>
            <person name="Bonnet E."/>
            <person name="Bothwell J.H."/>
            <person name="Bowler C."/>
            <person name="Boyen C."/>
            <person name="Brownlee C."/>
            <person name="Carrano C.J."/>
            <person name="Charrier B."/>
            <person name="Cho G.Y."/>
            <person name="Coelho S.M."/>
            <person name="Collen J."/>
            <person name="Corre E."/>
            <person name="Da Silva C."/>
            <person name="Delage L."/>
            <person name="Delaroque N."/>
            <person name="Dittami S.M."/>
            <person name="Doulbeau S."/>
            <person name="Elias M."/>
            <person name="Farnham G."/>
            <person name="Gachon C.M."/>
            <person name="Gschloessl B."/>
            <person name="Heesch S."/>
            <person name="Jabbari K."/>
            <person name="Jubin C."/>
            <person name="Kawai H."/>
            <person name="Kimura K."/>
            <person name="Kloareg B."/>
            <person name="Kupper F.C."/>
            <person name="Lang D."/>
            <person name="Le Bail A."/>
            <person name="Leblanc C."/>
            <person name="Lerouge P."/>
            <person name="Lohr M."/>
            <person name="Lopez P.J."/>
            <person name="Martens C."/>
            <person name="Maumus F."/>
            <person name="Michel G."/>
            <person name="Miranda-Saavedra D."/>
            <person name="Morales J."/>
            <person name="Moreau H."/>
            <person name="Motomura T."/>
            <person name="Nagasato C."/>
            <person name="Napoli C.A."/>
            <person name="Nelson D.R."/>
            <person name="Nyvall-Collen P."/>
            <person name="Peters A.F."/>
            <person name="Pommier C."/>
            <person name="Potin P."/>
            <person name="Poulain J."/>
            <person name="Quesneville H."/>
            <person name="Read B."/>
            <person name="Rensing S.A."/>
            <person name="Ritter A."/>
            <person name="Rousvoal S."/>
            <person name="Samanta M."/>
            <person name="Samson G."/>
            <person name="Schroeder D.C."/>
            <person name="Segurens B."/>
            <person name="Strittmatter M."/>
            <person name="Tonon T."/>
            <person name="Tregear J.W."/>
            <person name="Valentin K."/>
            <person name="von Dassow P."/>
            <person name="Yamagishi T."/>
            <person name="Van de Peer Y."/>
            <person name="Wincker P."/>
        </authorList>
    </citation>
    <scope>NUCLEOTIDE SEQUENCE [LARGE SCALE GENOMIC DNA]</scope>
    <source>
        <strain evidence="12">Ec32 / CCAP1310/4</strain>
    </source>
</reference>
<keyword evidence="12" id="KW-1185">Reference proteome</keyword>
<keyword evidence="4 9" id="KW-0812">Transmembrane</keyword>
<dbReference type="Proteomes" id="UP000002630">
    <property type="component" value="Linkage Group LG12"/>
</dbReference>
<evidence type="ECO:0000313" key="12">
    <source>
        <dbReference type="Proteomes" id="UP000002630"/>
    </source>
</evidence>
<evidence type="ECO:0000256" key="4">
    <source>
        <dbReference type="ARBA" id="ARBA00022692"/>
    </source>
</evidence>
<dbReference type="InParanoid" id="D7FZ34"/>
<dbReference type="GO" id="GO:0031966">
    <property type="term" value="C:mitochondrial membrane"/>
    <property type="evidence" value="ECO:0007669"/>
    <property type="project" value="UniProtKB-SubCell"/>
</dbReference>
<evidence type="ECO:0000256" key="10">
    <source>
        <dbReference type="RuleBase" id="RU000488"/>
    </source>
</evidence>
<organism evidence="11 12">
    <name type="scientific">Ectocarpus siliculosus</name>
    <name type="common">Brown alga</name>
    <name type="synonym">Conferva siliculosa</name>
    <dbReference type="NCBI Taxonomy" id="2880"/>
    <lineage>
        <taxon>Eukaryota</taxon>
        <taxon>Sar</taxon>
        <taxon>Stramenopiles</taxon>
        <taxon>Ochrophyta</taxon>
        <taxon>PX clade</taxon>
        <taxon>Phaeophyceae</taxon>
        <taxon>Ectocarpales</taxon>
        <taxon>Ectocarpaceae</taxon>
        <taxon>Ectocarpus</taxon>
    </lineage>
</organism>
<dbReference type="PRINTS" id="PR00926">
    <property type="entry name" value="MITOCARRIER"/>
</dbReference>
<dbReference type="OrthoDB" id="193856at2759"/>
<dbReference type="PROSITE" id="PS50920">
    <property type="entry name" value="SOLCAR"/>
    <property type="match status" value="3"/>
</dbReference>
<dbReference type="GO" id="GO:0006839">
    <property type="term" value="P:mitochondrial transport"/>
    <property type="evidence" value="ECO:0007669"/>
    <property type="project" value="TreeGrafter"/>
</dbReference>
<feature type="repeat" description="Solcar" evidence="9">
    <location>
        <begin position="99"/>
        <end position="197"/>
    </location>
</feature>
<protein>
    <submittedName>
        <fullName evidence="11">Carnitine/acylcarnitine translocase</fullName>
    </submittedName>
</protein>
<comment type="similarity">
    <text evidence="2 10">Belongs to the mitochondrial carrier (TC 2.A.29) family.</text>
</comment>
<dbReference type="Pfam" id="PF00153">
    <property type="entry name" value="Mito_carr"/>
    <property type="match status" value="3"/>
</dbReference>
<dbReference type="Gene3D" id="1.50.40.10">
    <property type="entry name" value="Mitochondrial carrier domain"/>
    <property type="match status" value="1"/>
</dbReference>
<evidence type="ECO:0000256" key="8">
    <source>
        <dbReference type="ARBA" id="ARBA00023136"/>
    </source>
</evidence>
<dbReference type="GO" id="GO:0015227">
    <property type="term" value="F:O-acyl-L-carnitine transmembrane transporter activity"/>
    <property type="evidence" value="ECO:0007669"/>
    <property type="project" value="TreeGrafter"/>
</dbReference>
<dbReference type="SUPFAM" id="SSF103506">
    <property type="entry name" value="Mitochondrial carrier"/>
    <property type="match status" value="1"/>
</dbReference>
<feature type="repeat" description="Solcar" evidence="9">
    <location>
        <begin position="2"/>
        <end position="88"/>
    </location>
</feature>
<evidence type="ECO:0000256" key="3">
    <source>
        <dbReference type="ARBA" id="ARBA00022448"/>
    </source>
</evidence>
<keyword evidence="3 10" id="KW-0813">Transport</keyword>
<evidence type="ECO:0000256" key="6">
    <source>
        <dbReference type="ARBA" id="ARBA00022989"/>
    </source>
</evidence>
<dbReference type="InterPro" id="IPR002067">
    <property type="entry name" value="MCP"/>
</dbReference>
<sequence>MAEGLVDFGAGWVSGAASIVLTQPLDSVLVRVQAGTAAGSSSLPAAIRDLLSSGGGARSLWKGAAPMMWSVPAQNALLFAGYGAGLGWCSGGRRQDGAPSSLWHVFAGGCAGGFAQSFVMSPVELVKVRLQLEDRVVLSAAATGTGTGGGGAFALATGVVRTFGLSGLLSTGLGATMGRDVLPHGVWFASYEWCKQEFSAREGVKACDNGALSVAAQLASGGIAATTAWLVGYPFDVIKTRIQAAGMGKVPGGVVATAQHMASVDGMGVFYRGFGLKLARAVPMSMIGFFAYEVAAKQLRDMLASS</sequence>
<dbReference type="OMA" id="AWAVGYP"/>
<comment type="subcellular location">
    <subcellularLocation>
        <location evidence="1">Mitochondrion membrane</location>
        <topology evidence="1">Multi-pass membrane protein</topology>
    </subcellularLocation>
</comment>
<dbReference type="InterPro" id="IPR050567">
    <property type="entry name" value="Mitochondrial_Carrier"/>
</dbReference>
<dbReference type="EMBL" id="FN648546">
    <property type="protein sequence ID" value="CBJ32651.1"/>
    <property type="molecule type" value="Genomic_DNA"/>
</dbReference>
<dbReference type="InterPro" id="IPR018108">
    <property type="entry name" value="MCP_transmembrane"/>
</dbReference>
<evidence type="ECO:0000256" key="9">
    <source>
        <dbReference type="PROSITE-ProRule" id="PRU00282"/>
    </source>
</evidence>
<dbReference type="AlphaFoldDB" id="D7FZ34"/>
<evidence type="ECO:0000256" key="7">
    <source>
        <dbReference type="ARBA" id="ARBA00023128"/>
    </source>
</evidence>
<evidence type="ECO:0000313" key="11">
    <source>
        <dbReference type="EMBL" id="CBJ32651.1"/>
    </source>
</evidence>
<dbReference type="PANTHER" id="PTHR45624">
    <property type="entry name" value="MITOCHONDRIAL BASIC AMINO ACIDS TRANSPORTER-RELATED"/>
    <property type="match status" value="1"/>
</dbReference>
<evidence type="ECO:0000256" key="5">
    <source>
        <dbReference type="ARBA" id="ARBA00022737"/>
    </source>
</evidence>
<name>D7FZ34_ECTSI</name>
<accession>D7FZ34</accession>
<dbReference type="InterPro" id="IPR023395">
    <property type="entry name" value="MCP_dom_sf"/>
</dbReference>
<evidence type="ECO:0000256" key="2">
    <source>
        <dbReference type="ARBA" id="ARBA00006375"/>
    </source>
</evidence>
<proteinExistence type="inferred from homology"/>
<dbReference type="GO" id="GO:1902603">
    <property type="term" value="P:carnitine transmembrane transport"/>
    <property type="evidence" value="ECO:0007669"/>
    <property type="project" value="TreeGrafter"/>
</dbReference>
<dbReference type="STRING" id="2880.D7FZ34"/>
<gene>
    <name evidence="11" type="ORF">Esi_0353_0018</name>
</gene>
<keyword evidence="8 9" id="KW-0472">Membrane</keyword>